<dbReference type="SUPFAM" id="SSF54637">
    <property type="entry name" value="Thioesterase/thiol ester dehydrase-isomerase"/>
    <property type="match status" value="1"/>
</dbReference>
<dbReference type="InterPro" id="IPR050965">
    <property type="entry name" value="UPF0336/Enoyl-CoA_hydratase"/>
</dbReference>
<evidence type="ECO:0000256" key="1">
    <source>
        <dbReference type="ARBA" id="ARBA00005254"/>
    </source>
</evidence>
<dbReference type="GO" id="GO:0006633">
    <property type="term" value="P:fatty acid biosynthetic process"/>
    <property type="evidence" value="ECO:0007669"/>
    <property type="project" value="TreeGrafter"/>
</dbReference>
<dbReference type="RefSeq" id="WP_285968044.1">
    <property type="nucleotide sequence ID" value="NZ_CP127294.1"/>
</dbReference>
<dbReference type="KEGG" id="acab:QRX50_38825"/>
<dbReference type="Proteomes" id="UP001236014">
    <property type="component" value="Chromosome"/>
</dbReference>
<proteinExistence type="inferred from homology"/>
<dbReference type="EMBL" id="CP127294">
    <property type="protein sequence ID" value="WIX77303.1"/>
    <property type="molecule type" value="Genomic_DNA"/>
</dbReference>
<protein>
    <submittedName>
        <fullName evidence="3">MaoC family dehydratase</fullName>
    </submittedName>
</protein>
<name>A0A9Y2MTX8_9PSEU</name>
<organism evidence="3 4">
    <name type="scientific">Amycolatopsis carbonis</name>
    <dbReference type="NCBI Taxonomy" id="715471"/>
    <lineage>
        <taxon>Bacteria</taxon>
        <taxon>Bacillati</taxon>
        <taxon>Actinomycetota</taxon>
        <taxon>Actinomycetes</taxon>
        <taxon>Pseudonocardiales</taxon>
        <taxon>Pseudonocardiaceae</taxon>
        <taxon>Amycolatopsis</taxon>
    </lineage>
</organism>
<dbReference type="InterPro" id="IPR029069">
    <property type="entry name" value="HotDog_dom_sf"/>
</dbReference>
<dbReference type="Gene3D" id="3.10.129.10">
    <property type="entry name" value="Hotdog Thioesterase"/>
    <property type="match status" value="1"/>
</dbReference>
<keyword evidence="4" id="KW-1185">Reference proteome</keyword>
<dbReference type="Pfam" id="PF01575">
    <property type="entry name" value="MaoC_dehydratas"/>
    <property type="match status" value="1"/>
</dbReference>
<dbReference type="PANTHER" id="PTHR43437:SF3">
    <property type="entry name" value="HYDROXYACYL-THIOESTER DEHYDRATASE TYPE 2, MITOCHONDRIAL"/>
    <property type="match status" value="1"/>
</dbReference>
<accession>A0A9Y2MTX8</accession>
<feature type="domain" description="MaoC-like" evidence="2">
    <location>
        <begin position="4"/>
        <end position="82"/>
    </location>
</feature>
<dbReference type="CDD" id="cd03441">
    <property type="entry name" value="R_hydratase_like"/>
    <property type="match status" value="1"/>
</dbReference>
<dbReference type="InterPro" id="IPR002539">
    <property type="entry name" value="MaoC-like_dom"/>
</dbReference>
<dbReference type="AlphaFoldDB" id="A0A9Y2MTX8"/>
<dbReference type="PANTHER" id="PTHR43437">
    <property type="entry name" value="HYDROXYACYL-THIOESTER DEHYDRATASE TYPE 2, MITOCHONDRIAL-RELATED"/>
    <property type="match status" value="1"/>
</dbReference>
<dbReference type="GO" id="GO:0019171">
    <property type="term" value="F:(3R)-hydroxyacyl-[acyl-carrier-protein] dehydratase activity"/>
    <property type="evidence" value="ECO:0007669"/>
    <property type="project" value="TreeGrafter"/>
</dbReference>
<evidence type="ECO:0000313" key="4">
    <source>
        <dbReference type="Proteomes" id="UP001236014"/>
    </source>
</evidence>
<comment type="similarity">
    <text evidence="1">Belongs to the enoyl-CoA hydratase/isomerase family.</text>
</comment>
<sequence>MSELPLGPALISAWADVVDDHNPLHLDPAYAATTRFGVPIVHGSLLFALACDALQAGGSPGAVTLRFRAPVPVGSTVSLTVDGPDLRLRCGDAEPVEAHVEPEATS</sequence>
<evidence type="ECO:0000259" key="2">
    <source>
        <dbReference type="Pfam" id="PF01575"/>
    </source>
</evidence>
<reference evidence="3 4" key="1">
    <citation type="submission" date="2023-06" db="EMBL/GenBank/DDBJ databases">
        <authorList>
            <person name="Oyuntsetseg B."/>
            <person name="Kim S.B."/>
        </authorList>
    </citation>
    <scope>NUCLEOTIDE SEQUENCE [LARGE SCALE GENOMIC DNA]</scope>
    <source>
        <strain evidence="3 4">2-15</strain>
    </source>
</reference>
<evidence type="ECO:0000313" key="3">
    <source>
        <dbReference type="EMBL" id="WIX77303.1"/>
    </source>
</evidence>
<gene>
    <name evidence="3" type="ORF">QRX50_38825</name>
</gene>